<proteinExistence type="inferred from homology"/>
<dbReference type="VEuPathDB" id="AmoebaDB:NAEGRDRAFT_59772"/>
<dbReference type="Proteomes" id="UP000006671">
    <property type="component" value="Unassembled WGS sequence"/>
</dbReference>
<evidence type="ECO:0000256" key="1">
    <source>
        <dbReference type="ARBA" id="ARBA00022801"/>
    </source>
</evidence>
<dbReference type="PRINTS" id="PR00412">
    <property type="entry name" value="EPOXHYDRLASE"/>
</dbReference>
<dbReference type="Gene3D" id="3.40.50.1820">
    <property type="entry name" value="alpha/beta hydrolase"/>
    <property type="match status" value="1"/>
</dbReference>
<gene>
    <name evidence="4" type="ORF">NAEGRDRAFT_59772</name>
</gene>
<evidence type="ECO:0000313" key="5">
    <source>
        <dbReference type="Proteomes" id="UP000006671"/>
    </source>
</evidence>
<dbReference type="OrthoDB" id="408373at2759"/>
<dbReference type="PANTHER" id="PTHR43329">
    <property type="entry name" value="EPOXIDE HYDROLASE"/>
    <property type="match status" value="1"/>
</dbReference>
<accession>D2W0L5</accession>
<dbReference type="InterPro" id="IPR000073">
    <property type="entry name" value="AB_hydrolase_1"/>
</dbReference>
<evidence type="ECO:0000313" key="4">
    <source>
        <dbReference type="EMBL" id="EFC37310.1"/>
    </source>
</evidence>
<dbReference type="SUPFAM" id="SSF53474">
    <property type="entry name" value="alpha/beta-Hydrolases"/>
    <property type="match status" value="1"/>
</dbReference>
<sequence length="325" mass="37404">MGREENFDENYSGEKDPLIIYLHGFPQAAATCWTYQLQDFAKRNFKYGEKRFALMAPDLRGYNTSDKPDITDLNNYDMGELVHDIKGLIEGYYKNGKGKAVLVAHDWGAIISWVLTSTYPEVVEKLIVLNVPHPVSMQREIGQLPLKTIYAQLKKSWYILFMQLGFSIPENYFKNDNYRALAFAYLDLAKKGILTMEDYHHYVKGWAQPDALDAMMAYYKGFMTGKFANAIKMKLGYPDARRYPKVGQTLEAPLEQQKVKVPTLILWGKDDLALIEETADLSFKYYIDESVKPKSKIIKFEAGHFIALEIPNTVIQEIEQFVTQQ</sequence>
<dbReference type="STRING" id="5762.D2W0L5"/>
<dbReference type="Pfam" id="PF00561">
    <property type="entry name" value="Abhydrolase_1"/>
    <property type="match status" value="1"/>
</dbReference>
<evidence type="ECO:0000256" key="2">
    <source>
        <dbReference type="ARBA" id="ARBA00038334"/>
    </source>
</evidence>
<dbReference type="KEGG" id="ngr:NAEGRDRAFT_59772"/>
<feature type="domain" description="AB hydrolase-1" evidence="3">
    <location>
        <begin position="17"/>
        <end position="134"/>
    </location>
</feature>
<evidence type="ECO:0000259" key="3">
    <source>
        <dbReference type="Pfam" id="PF00561"/>
    </source>
</evidence>
<organism evidence="5">
    <name type="scientific">Naegleria gruberi</name>
    <name type="common">Amoeba</name>
    <dbReference type="NCBI Taxonomy" id="5762"/>
    <lineage>
        <taxon>Eukaryota</taxon>
        <taxon>Discoba</taxon>
        <taxon>Heterolobosea</taxon>
        <taxon>Tetramitia</taxon>
        <taxon>Eutetramitia</taxon>
        <taxon>Vahlkampfiidae</taxon>
        <taxon>Naegleria</taxon>
    </lineage>
</organism>
<protein>
    <submittedName>
        <fullName evidence="4">Epoxide hydrolase-related protein</fullName>
    </submittedName>
</protein>
<reference evidence="4 5" key="1">
    <citation type="journal article" date="2010" name="Cell">
        <title>The genome of Naegleria gruberi illuminates early eukaryotic versatility.</title>
        <authorList>
            <person name="Fritz-Laylin L.K."/>
            <person name="Prochnik S.E."/>
            <person name="Ginger M.L."/>
            <person name="Dacks J.B."/>
            <person name="Carpenter M.L."/>
            <person name="Field M.C."/>
            <person name="Kuo A."/>
            <person name="Paredez A."/>
            <person name="Chapman J."/>
            <person name="Pham J."/>
            <person name="Shu S."/>
            <person name="Neupane R."/>
            <person name="Cipriano M."/>
            <person name="Mancuso J."/>
            <person name="Tu H."/>
            <person name="Salamov A."/>
            <person name="Lindquist E."/>
            <person name="Shapiro H."/>
            <person name="Lucas S."/>
            <person name="Grigoriev I.V."/>
            <person name="Cande W.Z."/>
            <person name="Fulton C."/>
            <person name="Rokhsar D.S."/>
            <person name="Dawson S.C."/>
        </authorList>
    </citation>
    <scope>NUCLEOTIDE SEQUENCE [LARGE SCALE GENOMIC DNA]</scope>
    <source>
        <strain evidence="4 5">NEG-M</strain>
    </source>
</reference>
<dbReference type="OMA" id="YRWMVRS"/>
<dbReference type="GeneID" id="8857308"/>
<dbReference type="eggNOG" id="KOG4178">
    <property type="taxonomic scope" value="Eukaryota"/>
</dbReference>
<name>D2W0L5_NAEGR</name>
<dbReference type="GO" id="GO:0016787">
    <property type="term" value="F:hydrolase activity"/>
    <property type="evidence" value="ECO:0007669"/>
    <property type="project" value="UniProtKB-KW"/>
</dbReference>
<dbReference type="InParanoid" id="D2W0L5"/>
<dbReference type="AlphaFoldDB" id="D2W0L5"/>
<dbReference type="ESTHER" id="naegr-d2w0l5">
    <property type="family name" value="Epoxide_hydrolase"/>
</dbReference>
<dbReference type="EMBL" id="GG738919">
    <property type="protein sequence ID" value="EFC37310.1"/>
    <property type="molecule type" value="Genomic_DNA"/>
</dbReference>
<comment type="similarity">
    <text evidence="2">Belongs to the AB hydrolase superfamily. Epoxide hydrolase family.</text>
</comment>
<dbReference type="InterPro" id="IPR000639">
    <property type="entry name" value="Epox_hydrolase-like"/>
</dbReference>
<keyword evidence="1 4" id="KW-0378">Hydrolase</keyword>
<keyword evidence="5" id="KW-1185">Reference proteome</keyword>
<dbReference type="RefSeq" id="XP_002670054.1">
    <property type="nucleotide sequence ID" value="XM_002670008.1"/>
</dbReference>
<dbReference type="InterPro" id="IPR029058">
    <property type="entry name" value="AB_hydrolase_fold"/>
</dbReference>